<dbReference type="InterPro" id="IPR051915">
    <property type="entry name" value="Cellulose_Degrad_GH3"/>
</dbReference>
<evidence type="ECO:0000256" key="1">
    <source>
        <dbReference type="ARBA" id="ARBA00005336"/>
    </source>
</evidence>
<dbReference type="PANTHER" id="PTHR30620">
    <property type="entry name" value="PERIPLASMIC BETA-GLUCOSIDASE-RELATED"/>
    <property type="match status" value="1"/>
</dbReference>
<dbReference type="RefSeq" id="WP_130553125.1">
    <property type="nucleotide sequence ID" value="NZ_SHMC01000012.1"/>
</dbReference>
<evidence type="ECO:0000256" key="3">
    <source>
        <dbReference type="ARBA" id="ARBA00023295"/>
    </source>
</evidence>
<accession>A0A4Q8L519</accession>
<dbReference type="PROSITE" id="PS00775">
    <property type="entry name" value="GLYCOSYL_HYDROL_F3"/>
    <property type="match status" value="1"/>
</dbReference>
<dbReference type="InterPro" id="IPR002772">
    <property type="entry name" value="Glyco_hydro_3_C"/>
</dbReference>
<dbReference type="PANTHER" id="PTHR30620:SF77">
    <property type="entry name" value="LYSOSOMAL BETA GLUCOSIDASE-LIKE"/>
    <property type="match status" value="1"/>
</dbReference>
<keyword evidence="2 4" id="KW-0378">Hydrolase</keyword>
<evidence type="ECO:0000259" key="7">
    <source>
        <dbReference type="Pfam" id="PF01915"/>
    </source>
</evidence>
<dbReference type="Proteomes" id="UP000292627">
    <property type="component" value="Unassembled WGS sequence"/>
</dbReference>
<dbReference type="Pfam" id="PF00933">
    <property type="entry name" value="Glyco_hydro_3"/>
    <property type="match status" value="1"/>
</dbReference>
<comment type="similarity">
    <text evidence="1 4">Belongs to the glycosyl hydrolase 3 family.</text>
</comment>
<sequence>MKQRPLRATRGALSLALLATLSAGVLSGGAAIALDQQAGTAHPALWPQLRSPLKPDPRLEARIDALLAKMSPEEKVGQVVQADIASVTPDDLKTYRLGSILAGGSSDPGGQYNAPASAWLALADEFYAASMDTSGGKYTAIPVIFGVDAVHGHNNVVGATLFPHNIGLGATHDPALMGQIAQATAAEMRATGIDWTFAPTLAVPQDDRWGRTYEGYSENPDVVRAYAGPLIQGLQGKPGGQDFLKGAHVVATAKHFLADGGTFEGRDQGDARIDEATLRDVHGAGYPPALKAGVQAVMVSFSSWNGVKMSGNASLLDAVLKQRMGFDGFVVSDWNGHASVPGGSRENCVPAFVAGVDMIMAPDTWKGCYEHLLAAEKGQALPAGRLDEAVRRILRVKFRAGMFEAGKPSTRGVAGRFDLLGSAEHRAIARRAVRESLVLLKNNGGLLPLDPRAKLLVAGDGADDMMMQSGGWTLSWQGTGLKPEDFPHAQTIAAALREQVARAGGQVELAADGHYTRKPDAAVVVFGETPYAEFQGDLKVLAYRPGDDRDLKLLRKLKAEGIPVVAVFLSGRPLWMNREINAADAFVAAWLPGSEGGGVADVLLRDAKGKVQHDFRGTLSYSWPRTAVQTPLNVGQPGYDPQFAYGYGLTYAKPASLPALSEDAGMDLASLGAQTFFERGTPATGWTLRVQSVVGKPRTLSQPSGQRDAPDVAIAPLDYKAQEDAWKITWKQTGEIALLAPRPLDLVRETNGNVMLRVTLRVDAAPSQPGAELFLECGPGCGASLPIDNALAKAPRGTWGTLGIPLKCFAARNAQMGQVTAPLGWRMPAGTVLSIHEVGLGTEAQHVLDCAVK</sequence>
<dbReference type="Pfam" id="PF01915">
    <property type="entry name" value="Glyco_hydro_3_C"/>
    <property type="match status" value="1"/>
</dbReference>
<feature type="domain" description="Glycoside hydrolase family 3 C-terminal" evidence="7">
    <location>
        <begin position="437"/>
        <end position="651"/>
    </location>
</feature>
<feature type="signal peptide" evidence="5">
    <location>
        <begin position="1"/>
        <end position="27"/>
    </location>
</feature>
<evidence type="ECO:0000313" key="9">
    <source>
        <dbReference type="EMBL" id="TAA19980.1"/>
    </source>
</evidence>
<dbReference type="EMBL" id="SHMC01000012">
    <property type="protein sequence ID" value="TAA19980.1"/>
    <property type="molecule type" value="Genomic_DNA"/>
</dbReference>
<name>A0A4Q8L519_9GAMM</name>
<comment type="caution">
    <text evidence="9">The sequence shown here is derived from an EMBL/GenBank/DDBJ whole genome shotgun (WGS) entry which is preliminary data.</text>
</comment>
<evidence type="ECO:0000256" key="5">
    <source>
        <dbReference type="SAM" id="SignalP"/>
    </source>
</evidence>
<evidence type="ECO:0000256" key="4">
    <source>
        <dbReference type="RuleBase" id="RU361161"/>
    </source>
</evidence>
<dbReference type="PRINTS" id="PR00133">
    <property type="entry name" value="GLHYDRLASE3"/>
</dbReference>
<protein>
    <submittedName>
        <fullName evidence="9">Glycoside hydrolase family 3 protein</fullName>
    </submittedName>
</protein>
<evidence type="ECO:0000256" key="2">
    <source>
        <dbReference type="ARBA" id="ARBA00022801"/>
    </source>
</evidence>
<dbReference type="InterPro" id="IPR001764">
    <property type="entry name" value="Glyco_hydro_3_N"/>
</dbReference>
<evidence type="ECO:0000259" key="8">
    <source>
        <dbReference type="Pfam" id="PF18559"/>
    </source>
</evidence>
<dbReference type="Gene3D" id="3.20.20.300">
    <property type="entry name" value="Glycoside hydrolase, family 3, N-terminal domain"/>
    <property type="match status" value="1"/>
</dbReference>
<dbReference type="Gene3D" id="3.40.50.1700">
    <property type="entry name" value="Glycoside hydrolase family 3 C-terminal domain"/>
    <property type="match status" value="1"/>
</dbReference>
<gene>
    <name evidence="9" type="ORF">EA660_19620</name>
</gene>
<dbReference type="SUPFAM" id="SSF51445">
    <property type="entry name" value="(Trans)glycosidases"/>
    <property type="match status" value="1"/>
</dbReference>
<dbReference type="Pfam" id="PF18559">
    <property type="entry name" value="Exop_C"/>
    <property type="match status" value="1"/>
</dbReference>
<keyword evidence="3 4" id="KW-0326">Glycosidase</keyword>
<dbReference type="SUPFAM" id="SSF52279">
    <property type="entry name" value="Beta-D-glucan exohydrolase, C-terminal domain"/>
    <property type="match status" value="1"/>
</dbReference>
<feature type="domain" description="ExoP galactose-binding-like" evidence="8">
    <location>
        <begin position="705"/>
        <end position="838"/>
    </location>
</feature>
<dbReference type="OrthoDB" id="9781691at2"/>
<dbReference type="AlphaFoldDB" id="A0A4Q8L519"/>
<reference evidence="9 10" key="1">
    <citation type="submission" date="2019-02" db="EMBL/GenBank/DDBJ databases">
        <title>WGS of Pseudoxanthomonas species novum from clinical isolates.</title>
        <authorList>
            <person name="Bernier A.-M."/>
            <person name="Bernard K."/>
            <person name="Vachon A."/>
        </authorList>
    </citation>
    <scope>NUCLEOTIDE SEQUENCE [LARGE SCALE GENOMIC DNA]</scope>
    <source>
        <strain evidence="9 10">NML171200</strain>
    </source>
</reference>
<dbReference type="InterPro" id="IPR019800">
    <property type="entry name" value="Glyco_hydro_3_AS"/>
</dbReference>
<dbReference type="InterPro" id="IPR036962">
    <property type="entry name" value="Glyco_hydro_3_N_sf"/>
</dbReference>
<organism evidence="9 10">
    <name type="scientific">Pseudoxanthomonas winnipegensis</name>
    <dbReference type="NCBI Taxonomy" id="2480810"/>
    <lineage>
        <taxon>Bacteria</taxon>
        <taxon>Pseudomonadati</taxon>
        <taxon>Pseudomonadota</taxon>
        <taxon>Gammaproteobacteria</taxon>
        <taxon>Lysobacterales</taxon>
        <taxon>Lysobacteraceae</taxon>
        <taxon>Pseudoxanthomonas</taxon>
    </lineage>
</organism>
<feature type="domain" description="Glycoside hydrolase family 3 N-terminal" evidence="6">
    <location>
        <begin position="73"/>
        <end position="396"/>
    </location>
</feature>
<keyword evidence="5" id="KW-0732">Signal</keyword>
<evidence type="ECO:0000313" key="10">
    <source>
        <dbReference type="Proteomes" id="UP000292627"/>
    </source>
</evidence>
<dbReference type="InterPro" id="IPR017853">
    <property type="entry name" value="GH"/>
</dbReference>
<dbReference type="GO" id="GO:0009251">
    <property type="term" value="P:glucan catabolic process"/>
    <property type="evidence" value="ECO:0007669"/>
    <property type="project" value="TreeGrafter"/>
</dbReference>
<dbReference type="InterPro" id="IPR041443">
    <property type="entry name" value="Exop_C"/>
</dbReference>
<dbReference type="Gene3D" id="2.60.120.430">
    <property type="entry name" value="Galactose-binding lectin"/>
    <property type="match status" value="1"/>
</dbReference>
<feature type="chain" id="PRO_5020252634" evidence="5">
    <location>
        <begin position="28"/>
        <end position="853"/>
    </location>
</feature>
<dbReference type="GO" id="GO:0008422">
    <property type="term" value="F:beta-glucosidase activity"/>
    <property type="evidence" value="ECO:0007669"/>
    <property type="project" value="TreeGrafter"/>
</dbReference>
<evidence type="ECO:0000259" key="6">
    <source>
        <dbReference type="Pfam" id="PF00933"/>
    </source>
</evidence>
<proteinExistence type="inferred from homology"/>
<dbReference type="InterPro" id="IPR036881">
    <property type="entry name" value="Glyco_hydro_3_C_sf"/>
</dbReference>